<comment type="caution">
    <text evidence="1">The sequence shown here is derived from an EMBL/GenBank/DDBJ whole genome shotgun (WGS) entry which is preliminary data.</text>
</comment>
<keyword evidence="2" id="KW-1185">Reference proteome</keyword>
<evidence type="ECO:0000313" key="2">
    <source>
        <dbReference type="Proteomes" id="UP000236327"/>
    </source>
</evidence>
<sequence>MEAEGESEGRKTLWQKVKGCFVEVASIVLLVARYWKAIRLAVAVVSVTVAAAMGALDPVAEAITATVQ</sequence>
<protein>
    <submittedName>
        <fullName evidence="1">Uncharacterized protein</fullName>
    </submittedName>
</protein>
<gene>
    <name evidence="1" type="ORF">A8V01_19575</name>
</gene>
<dbReference type="AlphaFoldDB" id="A0A2K2G0P1"/>
<dbReference type="RefSeq" id="WP_103096150.1">
    <property type="nucleotide sequence ID" value="NZ_LYMM01000033.1"/>
</dbReference>
<dbReference type="Proteomes" id="UP000236327">
    <property type="component" value="Unassembled WGS sequence"/>
</dbReference>
<name>A0A2K2G0P1_9SPHN</name>
<dbReference type="EMBL" id="LYMM01000033">
    <property type="protein sequence ID" value="PNU04611.1"/>
    <property type="molecule type" value="Genomic_DNA"/>
</dbReference>
<evidence type="ECO:0000313" key="1">
    <source>
        <dbReference type="EMBL" id="PNU04611.1"/>
    </source>
</evidence>
<accession>A0A2K2G0P1</accession>
<reference evidence="1 2" key="1">
    <citation type="submission" date="2016-05" db="EMBL/GenBank/DDBJ databases">
        <title>Complete genome sequence of Novosphingobium guangzhouense SA925(T).</title>
        <authorList>
            <person name="Sha S."/>
        </authorList>
    </citation>
    <scope>NUCLEOTIDE SEQUENCE [LARGE SCALE GENOMIC DNA]</scope>
    <source>
        <strain evidence="1 2">SA925</strain>
    </source>
</reference>
<organism evidence="1 2">
    <name type="scientific">Novosphingobium guangzhouense</name>
    <dbReference type="NCBI Taxonomy" id="1850347"/>
    <lineage>
        <taxon>Bacteria</taxon>
        <taxon>Pseudomonadati</taxon>
        <taxon>Pseudomonadota</taxon>
        <taxon>Alphaproteobacteria</taxon>
        <taxon>Sphingomonadales</taxon>
        <taxon>Sphingomonadaceae</taxon>
        <taxon>Novosphingobium</taxon>
    </lineage>
</organism>
<proteinExistence type="predicted"/>